<gene>
    <name evidence="1" type="ORF">U0035_04765</name>
</gene>
<protein>
    <recommendedName>
        <fullName evidence="3">MG2 domain-containing protein</fullName>
    </recommendedName>
</protein>
<reference evidence="1 2" key="1">
    <citation type="submission" date="2023-12" db="EMBL/GenBank/DDBJ databases">
        <title>Genome sequencing and assembly of bacterial species from a model synthetic community.</title>
        <authorList>
            <person name="Hogle S.L."/>
        </authorList>
    </citation>
    <scope>NUCLEOTIDE SEQUENCE [LARGE SCALE GENOMIC DNA]</scope>
    <source>
        <strain evidence="1 2">HAMBI_3031</strain>
    </source>
</reference>
<evidence type="ECO:0000313" key="1">
    <source>
        <dbReference type="EMBL" id="WQD39457.1"/>
    </source>
</evidence>
<dbReference type="SUPFAM" id="SSF56935">
    <property type="entry name" value="Porins"/>
    <property type="match status" value="1"/>
</dbReference>
<organism evidence="1 2">
    <name type="scientific">Niabella yanshanensis</name>
    <dbReference type="NCBI Taxonomy" id="577386"/>
    <lineage>
        <taxon>Bacteria</taxon>
        <taxon>Pseudomonadati</taxon>
        <taxon>Bacteroidota</taxon>
        <taxon>Chitinophagia</taxon>
        <taxon>Chitinophagales</taxon>
        <taxon>Chitinophagaceae</taxon>
        <taxon>Niabella</taxon>
    </lineage>
</organism>
<evidence type="ECO:0000313" key="2">
    <source>
        <dbReference type="Proteomes" id="UP001325680"/>
    </source>
</evidence>
<sequence length="892" mass="100197">MKKVLLLNYLFFLILGKVYAQFDQFQHAMESRDSMAAFYGREKVFIHFDKPQYQINDTMWLKGYIVSGMMNMVNDSSRIAYMEFIDANGQLVKRISAICDLGLFYSNITLGDQLFPQGDYRLRAYTERMRSFGDSLFFQTSFKIINPKAEMWKVTLNEMSFADNRLFIAAGLRAEAQAPLSNSRVTVAMKSKNKTLFRKRMVTDGNGNIYIDTLLKDQANKNCYLEISNKDLDLKIPLPGNNQRIDLQFLPEGGRFIAEYKQRLGFKALNVYGKGVDVKGVIKDSKGNILTSFESEYKGMGIAELTPLQGEIYTAWLEDGSAYKLPSADAAGWVLQVGYTEQGDSIVIKVDTNASGDTIGCFISGETRGYNFLKGRLRNKQHHELRIPASTFPSGVARVTLYNANGVPVNERAFLVWHEDDLKLQLTTAKEIYINKDSVALSLAVKNDAGQPVLGSFSLAVLDTSQVSFNTDADNIVSYMTLSADLKGSVETPYYFIKNPRSKATDALMLTQGWVKYDFGNTEGKYGYEKEFAIRGKVTNILNKPFANTNVTLFGRDGRNGVFFKDTLTNSTGEFCLRDFPLFHTDSVSTLIKAVNKRDKSFGIGVEVFYKEYPAIPEPESTFDEGSILFDTAARKAIDRRSAVMEQLRRDGRYLEEVIVTAKARISGSKNLNEDGGSDQTITQSVLEQTPKDDLLTVLVKQIPGFPPMRGTPFAIGRSKIEIVIDGMDLKFFEMDPIDVLQYYSAEDVKGIEIMRSARYSTPYQVRFNEGKIDIINPPTYIEITTHSGVGPFLKKKAGMYLLKPNAPFVGRQFYTPKYTSPDQETIFPDLRQTIYWNSDIITNKNGEAKMSFYTSESKGSYLIIVQGTDLKGSFGTLIAPLKIEADGKKAN</sequence>
<proteinExistence type="predicted"/>
<name>A0ABZ0W850_9BACT</name>
<dbReference type="EMBL" id="CP139960">
    <property type="protein sequence ID" value="WQD39457.1"/>
    <property type="molecule type" value="Genomic_DNA"/>
</dbReference>
<evidence type="ECO:0008006" key="3">
    <source>
        <dbReference type="Google" id="ProtNLM"/>
    </source>
</evidence>
<dbReference type="Gene3D" id="2.60.40.1930">
    <property type="match status" value="1"/>
</dbReference>
<accession>A0ABZ0W850</accession>
<keyword evidence="2" id="KW-1185">Reference proteome</keyword>
<dbReference type="Proteomes" id="UP001325680">
    <property type="component" value="Chromosome"/>
</dbReference>
<dbReference type="RefSeq" id="WP_114788900.1">
    <property type="nucleotide sequence ID" value="NZ_CP139960.1"/>
</dbReference>